<protein>
    <submittedName>
        <fullName evidence="3">NAD(P)-dependent dehydrogenase, short-chain alcohol dehydrogenase family</fullName>
    </submittedName>
</protein>
<evidence type="ECO:0000313" key="3">
    <source>
        <dbReference type="EMBL" id="SEO41074.1"/>
    </source>
</evidence>
<dbReference type="InterPro" id="IPR036291">
    <property type="entry name" value="NAD(P)-bd_dom_sf"/>
</dbReference>
<dbReference type="Proteomes" id="UP000198657">
    <property type="component" value="Unassembled WGS sequence"/>
</dbReference>
<keyword evidence="4" id="KW-1185">Reference proteome</keyword>
<dbReference type="STRING" id="604089.SAMN04487942_2685"/>
<dbReference type="InterPro" id="IPR020904">
    <property type="entry name" value="Sc_DH/Rdtase_CS"/>
</dbReference>
<sequence length="251" mass="26556">METTFKNKVALVTGGASGIGRATALAFAKKGAKVAVVDWKENDEMVDLIKELGSEAIFIKCNVSKTDDVKAMVAQTIAAFGRLDYAFNNAGIEGASAPTQDCSEENWDKTIGVNLKGVWLCMKYEIPEILKQGKGAIVNCASVAGLVGFAGLPAYVASKHGIVGLTKTTALECATQGIRVNVVCPGVIQTPMIDRLTGKTKEGIERFKGFEPIGRFGLPEEIANAVVWMCSDEASFVTGHVMAVDGGFTAQ</sequence>
<dbReference type="PROSITE" id="PS00061">
    <property type="entry name" value="ADH_SHORT"/>
    <property type="match status" value="1"/>
</dbReference>
<dbReference type="AlphaFoldDB" id="A0A1H8PH69"/>
<dbReference type="InterPro" id="IPR002347">
    <property type="entry name" value="SDR_fam"/>
</dbReference>
<dbReference type="PANTHER" id="PTHR24321">
    <property type="entry name" value="DEHYDROGENASES, SHORT CHAIN"/>
    <property type="match status" value="1"/>
</dbReference>
<reference evidence="4" key="1">
    <citation type="submission" date="2016-10" db="EMBL/GenBank/DDBJ databases">
        <authorList>
            <person name="Varghese N."/>
            <person name="Submissions S."/>
        </authorList>
    </citation>
    <scope>NUCLEOTIDE SEQUENCE [LARGE SCALE GENOMIC DNA]</scope>
    <source>
        <strain evidence="4">CGMCC 1.8704</strain>
    </source>
</reference>
<dbReference type="NCBIfam" id="NF009466">
    <property type="entry name" value="PRK12826.1-2"/>
    <property type="match status" value="1"/>
</dbReference>
<dbReference type="GO" id="GO:0016491">
    <property type="term" value="F:oxidoreductase activity"/>
    <property type="evidence" value="ECO:0007669"/>
    <property type="project" value="UniProtKB-KW"/>
</dbReference>
<dbReference type="Gene3D" id="3.40.50.720">
    <property type="entry name" value="NAD(P)-binding Rossmann-like Domain"/>
    <property type="match status" value="1"/>
</dbReference>
<dbReference type="PRINTS" id="PR00081">
    <property type="entry name" value="GDHRDH"/>
</dbReference>
<dbReference type="OrthoDB" id="597477at2"/>
<proteinExistence type="inferred from homology"/>
<comment type="similarity">
    <text evidence="1">Belongs to the short-chain dehydrogenases/reductases (SDR) family.</text>
</comment>
<dbReference type="EMBL" id="FODN01000006">
    <property type="protein sequence ID" value="SEO41074.1"/>
    <property type="molecule type" value="Genomic_DNA"/>
</dbReference>
<accession>A0A1H8PH69</accession>
<organism evidence="3 4">
    <name type="scientific">Flavobacterium sinopsychrotolerans</name>
    <dbReference type="NCBI Taxonomy" id="604089"/>
    <lineage>
        <taxon>Bacteria</taxon>
        <taxon>Pseudomonadati</taxon>
        <taxon>Bacteroidota</taxon>
        <taxon>Flavobacteriia</taxon>
        <taxon>Flavobacteriales</taxon>
        <taxon>Flavobacteriaceae</taxon>
        <taxon>Flavobacterium</taxon>
    </lineage>
</organism>
<evidence type="ECO:0000256" key="2">
    <source>
        <dbReference type="ARBA" id="ARBA00023002"/>
    </source>
</evidence>
<evidence type="ECO:0000256" key="1">
    <source>
        <dbReference type="ARBA" id="ARBA00006484"/>
    </source>
</evidence>
<dbReference type="PANTHER" id="PTHR24321:SF8">
    <property type="entry name" value="ESTRADIOL 17-BETA-DEHYDROGENASE 8-RELATED"/>
    <property type="match status" value="1"/>
</dbReference>
<keyword evidence="2" id="KW-0560">Oxidoreductase</keyword>
<dbReference type="SUPFAM" id="SSF51735">
    <property type="entry name" value="NAD(P)-binding Rossmann-fold domains"/>
    <property type="match status" value="1"/>
</dbReference>
<gene>
    <name evidence="3" type="ORF">SAMN04487942_2685</name>
</gene>
<dbReference type="NCBIfam" id="NF004818">
    <property type="entry name" value="PRK06172.1"/>
    <property type="match status" value="1"/>
</dbReference>
<dbReference type="RefSeq" id="WP_091172099.1">
    <property type="nucleotide sequence ID" value="NZ_CBCSFM010000006.1"/>
</dbReference>
<dbReference type="PRINTS" id="PR00080">
    <property type="entry name" value="SDRFAMILY"/>
</dbReference>
<dbReference type="FunFam" id="3.40.50.720:FF:000084">
    <property type="entry name" value="Short-chain dehydrogenase reductase"/>
    <property type="match status" value="1"/>
</dbReference>
<dbReference type="NCBIfam" id="NF005559">
    <property type="entry name" value="PRK07231.1"/>
    <property type="match status" value="1"/>
</dbReference>
<dbReference type="Pfam" id="PF13561">
    <property type="entry name" value="adh_short_C2"/>
    <property type="match status" value="1"/>
</dbReference>
<name>A0A1H8PH69_9FLAO</name>
<evidence type="ECO:0000313" key="4">
    <source>
        <dbReference type="Proteomes" id="UP000198657"/>
    </source>
</evidence>